<evidence type="ECO:0000313" key="7">
    <source>
        <dbReference type="Proteomes" id="UP001180487"/>
    </source>
</evidence>
<evidence type="ECO:0000256" key="3">
    <source>
        <dbReference type="ARBA" id="ARBA00022989"/>
    </source>
</evidence>
<reference evidence="6 7" key="1">
    <citation type="submission" date="2023-07" db="EMBL/GenBank/DDBJ databases">
        <title>Sorghum-associated microbial communities from plants grown in Nebraska, USA.</title>
        <authorList>
            <person name="Schachtman D."/>
        </authorList>
    </citation>
    <scope>NUCLEOTIDE SEQUENCE [LARGE SCALE GENOMIC DNA]</scope>
    <source>
        <strain evidence="6 7">BE313</strain>
    </source>
</reference>
<feature type="transmembrane region" description="Helical" evidence="5">
    <location>
        <begin position="35"/>
        <end position="56"/>
    </location>
</feature>
<feature type="transmembrane region" description="Helical" evidence="5">
    <location>
        <begin position="196"/>
        <end position="215"/>
    </location>
</feature>
<dbReference type="Proteomes" id="UP001180487">
    <property type="component" value="Unassembled WGS sequence"/>
</dbReference>
<evidence type="ECO:0000256" key="5">
    <source>
        <dbReference type="SAM" id="Phobius"/>
    </source>
</evidence>
<proteinExistence type="predicted"/>
<feature type="transmembrane region" description="Helical" evidence="5">
    <location>
        <begin position="310"/>
        <end position="338"/>
    </location>
</feature>
<feature type="transmembrane region" description="Helical" evidence="5">
    <location>
        <begin position="350"/>
        <end position="374"/>
    </location>
</feature>
<protein>
    <submittedName>
        <fullName evidence="6">PST family polysaccharide transporter</fullName>
    </submittedName>
</protein>
<keyword evidence="3 5" id="KW-1133">Transmembrane helix</keyword>
<dbReference type="Pfam" id="PF01943">
    <property type="entry name" value="Polysacc_synt"/>
    <property type="match status" value="1"/>
</dbReference>
<dbReference type="RefSeq" id="WP_310369936.1">
    <property type="nucleotide sequence ID" value="NZ_JAVDXT010000001.1"/>
</dbReference>
<feature type="transmembrane region" description="Helical" evidence="5">
    <location>
        <begin position="275"/>
        <end position="298"/>
    </location>
</feature>
<evidence type="ECO:0000313" key="6">
    <source>
        <dbReference type="EMBL" id="MDR7375598.1"/>
    </source>
</evidence>
<gene>
    <name evidence="6" type="ORF">J2X19_000256</name>
</gene>
<feature type="transmembrane region" description="Helical" evidence="5">
    <location>
        <begin position="68"/>
        <end position="90"/>
    </location>
</feature>
<dbReference type="EMBL" id="JAVDXT010000001">
    <property type="protein sequence ID" value="MDR7375598.1"/>
    <property type="molecule type" value="Genomic_DNA"/>
</dbReference>
<keyword evidence="4 5" id="KW-0472">Membrane</keyword>
<comment type="caution">
    <text evidence="6">The sequence shown here is derived from an EMBL/GenBank/DDBJ whole genome shotgun (WGS) entry which is preliminary data.</text>
</comment>
<evidence type="ECO:0000256" key="4">
    <source>
        <dbReference type="ARBA" id="ARBA00023136"/>
    </source>
</evidence>
<feature type="transmembrane region" description="Helical" evidence="5">
    <location>
        <begin position="386"/>
        <end position="404"/>
    </location>
</feature>
<sequence>MSRLNNYGRWIYGLPGSLQNYLAKRPGASLFAANSLWLLFDKLIRLVLALTVGAWVARSLGPHAFGELVYAITFIALFQGIANLGLDGIVVRDLARNPGQAALILGTAFRLRLLAGLLCWFIAIGSIWVLRPDDNTALQMVALIGMSLAFQSADTVDLWFQCQGKNSRTVAAKLASYAIANSARIAFIVLDAPLWMYALATLLDAVLLAIALAGIYRRFPTAQRWHFNLHISKELLSQSWPFMLSGLAALLYMRIDQVMIREMLDETQLGFYSAAVSLSQIWNVIPITLATALAPYIARKKLDNEDAYMRAIFLIFRVFAALSTAIALTIALLSGVIIELMYGSRYAASAHVLTIHIFSNIFIFMGVAQGLWLINDGRGKLTLYRTALGAVVSIVGNFLLIPTMGIQGSAFITVLAQFFSVVASNAFFAPQILKLQLQAFWPTRRRTPSA</sequence>
<organism evidence="6 7">
    <name type="scientific">Rhodoferax ferrireducens</name>
    <dbReference type="NCBI Taxonomy" id="192843"/>
    <lineage>
        <taxon>Bacteria</taxon>
        <taxon>Pseudomonadati</taxon>
        <taxon>Pseudomonadota</taxon>
        <taxon>Betaproteobacteria</taxon>
        <taxon>Burkholderiales</taxon>
        <taxon>Comamonadaceae</taxon>
        <taxon>Rhodoferax</taxon>
    </lineage>
</organism>
<feature type="transmembrane region" description="Helical" evidence="5">
    <location>
        <begin position="111"/>
        <end position="130"/>
    </location>
</feature>
<dbReference type="InterPro" id="IPR052556">
    <property type="entry name" value="PolySynth_Transporter"/>
</dbReference>
<feature type="transmembrane region" description="Helical" evidence="5">
    <location>
        <begin position="410"/>
        <end position="428"/>
    </location>
</feature>
<keyword evidence="7" id="KW-1185">Reference proteome</keyword>
<keyword evidence="2 5" id="KW-0812">Transmembrane</keyword>
<dbReference type="PANTHER" id="PTHR43424">
    <property type="entry name" value="LOCUS PUTATIVE PROTEIN 1-RELATED"/>
    <property type="match status" value="1"/>
</dbReference>
<comment type="subcellular location">
    <subcellularLocation>
        <location evidence="1">Membrane</location>
        <topology evidence="1">Multi-pass membrane protein</topology>
    </subcellularLocation>
</comment>
<dbReference type="InterPro" id="IPR002797">
    <property type="entry name" value="Polysacc_synth"/>
</dbReference>
<evidence type="ECO:0000256" key="2">
    <source>
        <dbReference type="ARBA" id="ARBA00022692"/>
    </source>
</evidence>
<accession>A0ABU2C2Q6</accession>
<dbReference type="CDD" id="cd13128">
    <property type="entry name" value="MATE_Wzx_like"/>
    <property type="match status" value="1"/>
</dbReference>
<dbReference type="PANTHER" id="PTHR43424:SF1">
    <property type="entry name" value="LOCUS PUTATIVE PROTEIN 1-RELATED"/>
    <property type="match status" value="1"/>
</dbReference>
<name>A0ABU2C2Q6_9BURK</name>
<evidence type="ECO:0000256" key="1">
    <source>
        <dbReference type="ARBA" id="ARBA00004141"/>
    </source>
</evidence>
<feature type="transmembrane region" description="Helical" evidence="5">
    <location>
        <begin position="235"/>
        <end position="255"/>
    </location>
</feature>